<comment type="similarity">
    <text evidence="4 10">Belongs to the PTPA-type PPIase family.</text>
</comment>
<keyword evidence="5 10" id="KW-0963">Cytoplasm</keyword>
<dbReference type="Gene3D" id="1.20.120.1150">
    <property type="match status" value="1"/>
</dbReference>
<dbReference type="CDD" id="cd04087">
    <property type="entry name" value="PTPA"/>
    <property type="match status" value="1"/>
</dbReference>
<dbReference type="PANTHER" id="PTHR10012">
    <property type="entry name" value="SERINE/THREONINE-PROTEIN PHOSPHATASE 2A REGULATORY SUBUNIT B"/>
    <property type="match status" value="1"/>
</dbReference>
<dbReference type="GO" id="GO:0008160">
    <property type="term" value="F:protein tyrosine phosphatase activator activity"/>
    <property type="evidence" value="ECO:0007669"/>
    <property type="project" value="TreeGrafter"/>
</dbReference>
<evidence type="ECO:0000256" key="5">
    <source>
        <dbReference type="ARBA" id="ARBA00022490"/>
    </source>
</evidence>
<evidence type="ECO:0000256" key="10">
    <source>
        <dbReference type="RuleBase" id="RU361210"/>
    </source>
</evidence>
<evidence type="ECO:0000256" key="7">
    <source>
        <dbReference type="ARBA" id="ARBA00023235"/>
    </source>
</evidence>
<dbReference type="Proteomes" id="UP000053958">
    <property type="component" value="Unassembled WGS sequence"/>
</dbReference>
<feature type="compositionally biased region" description="Polar residues" evidence="11">
    <location>
        <begin position="372"/>
        <end position="389"/>
    </location>
</feature>
<evidence type="ECO:0000313" key="13">
    <source>
        <dbReference type="Proteomes" id="UP000053958"/>
    </source>
</evidence>
<gene>
    <name evidence="12" type="ORF">T310_1718</name>
</gene>
<evidence type="ECO:0000313" key="12">
    <source>
        <dbReference type="EMBL" id="KKA24254.1"/>
    </source>
</evidence>
<accession>A0A0F4Z176</accession>
<protein>
    <recommendedName>
        <fullName evidence="10">Serine/threonine-protein phosphatase 2A activator</fullName>
        <ecNumber evidence="10">5.2.1.8</ecNumber>
    </recommendedName>
    <alternativeName>
        <fullName evidence="10">Phosphotyrosyl phosphatase activator</fullName>
    </alternativeName>
</protein>
<reference evidence="12 13" key="1">
    <citation type="submission" date="2015-04" db="EMBL/GenBank/DDBJ databases">
        <authorList>
            <person name="Heijne W.H."/>
            <person name="Fedorova N.D."/>
            <person name="Nierman W.C."/>
            <person name="Vollebregt A.W."/>
            <person name="Zhao Z."/>
            <person name="Wu L."/>
            <person name="Kumar M."/>
            <person name="Stam H."/>
            <person name="van den Berg M.A."/>
            <person name="Pel H.J."/>
        </authorList>
    </citation>
    <scope>NUCLEOTIDE SEQUENCE [LARGE SCALE GENOMIC DNA]</scope>
    <source>
        <strain evidence="12 13">CBS 393.64</strain>
    </source>
</reference>
<comment type="catalytic activity">
    <reaction evidence="1 10">
        <text>[protein]-peptidylproline (omega=180) = [protein]-peptidylproline (omega=0)</text>
        <dbReference type="Rhea" id="RHEA:16237"/>
        <dbReference type="Rhea" id="RHEA-COMP:10747"/>
        <dbReference type="Rhea" id="RHEA-COMP:10748"/>
        <dbReference type="ChEBI" id="CHEBI:83833"/>
        <dbReference type="ChEBI" id="CHEBI:83834"/>
        <dbReference type="EC" id="5.2.1.8"/>
    </reaction>
</comment>
<comment type="subcellular location">
    <subcellularLocation>
        <location evidence="3 10">Cytoplasm</location>
    </subcellularLocation>
    <subcellularLocation>
        <location evidence="2">Nucleus</location>
    </subcellularLocation>
</comment>
<dbReference type="GO" id="GO:0000159">
    <property type="term" value="C:protein phosphatase type 2A complex"/>
    <property type="evidence" value="ECO:0007669"/>
    <property type="project" value="TreeGrafter"/>
</dbReference>
<comment type="caution">
    <text evidence="12">The sequence shown here is derived from an EMBL/GenBank/DDBJ whole genome shotgun (WGS) entry which is preliminary data.</text>
</comment>
<sequence>MALDSSSPCPGSLETLDLTREHTFTTPAKKIHEGQDVQAFLTSKAYTDIMTFLLQLNRAMFPRKVAQKVQSWPLNSDAVEFSEPVRRLQLLLSKLESIIEEAPPDTGPRRFGNISFRKWYQIVESRVSDLLDECLTPDVLGATNPAAEPESPTAKTELTAYFLGSFGSAQRLDYGTGHELSFLAFLACLWKLNAFPKADPGVEERGIVLGVVQPYLELVRKLIKTYTLEPAGSHGVWGLDDHSFIPYIFGSAQLSPAISESDQTPVEGSLPDAPSPTAVAKAEAVERERKSNMYFSAIGFIYDVKKGPFWEHSPMLYDISGVQAGWGKINKGMIKMYNAEVLSKFPVVQHFPFGSLLSWDRDPNAVPPPPTTHSMAASQQAVPSPTATSVPGPGTGTRAPWANGGQPGSAVPGATTAPWASARPPGGTPPAPSATTTTRPSINTTLPDTSRTPGPMQPTRAPWATGTGTGSAPRQQPPAAGSGDESSRSIPAPTRAPWAKPS</sequence>
<evidence type="ECO:0000256" key="4">
    <source>
        <dbReference type="ARBA" id="ARBA00011019"/>
    </source>
</evidence>
<evidence type="ECO:0000256" key="8">
    <source>
        <dbReference type="ARBA" id="ARBA00023242"/>
    </source>
</evidence>
<dbReference type="RefSeq" id="XP_013330866.1">
    <property type="nucleotide sequence ID" value="XM_013475412.1"/>
</dbReference>
<dbReference type="STRING" id="1408163.A0A0F4Z176"/>
<dbReference type="OrthoDB" id="16120at2759"/>
<dbReference type="EMBL" id="LASV01000071">
    <property type="protein sequence ID" value="KKA24254.1"/>
    <property type="molecule type" value="Genomic_DNA"/>
</dbReference>
<dbReference type="GO" id="GO:0005634">
    <property type="term" value="C:nucleus"/>
    <property type="evidence" value="ECO:0007669"/>
    <property type="project" value="UniProtKB-SubCell"/>
</dbReference>
<dbReference type="SUPFAM" id="SSF140984">
    <property type="entry name" value="PTPA-like"/>
    <property type="match status" value="1"/>
</dbReference>
<name>A0A0F4Z176_RASE3</name>
<dbReference type="FunFam" id="1.20.120.1150:FF:000003">
    <property type="entry name" value="Serine/threonine-protein phosphatase 2A activator"/>
    <property type="match status" value="1"/>
</dbReference>
<dbReference type="GO" id="GO:0003755">
    <property type="term" value="F:peptidyl-prolyl cis-trans isomerase activity"/>
    <property type="evidence" value="ECO:0007669"/>
    <property type="project" value="UniProtKB-KW"/>
</dbReference>
<dbReference type="InterPro" id="IPR004327">
    <property type="entry name" value="Phstyr_phstse_ac"/>
</dbReference>
<dbReference type="GO" id="GO:0007052">
    <property type="term" value="P:mitotic spindle organization"/>
    <property type="evidence" value="ECO:0007669"/>
    <property type="project" value="TreeGrafter"/>
</dbReference>
<organism evidence="12 13">
    <name type="scientific">Rasamsonia emersonii (strain ATCC 16479 / CBS 393.64 / IMI 116815)</name>
    <dbReference type="NCBI Taxonomy" id="1408163"/>
    <lineage>
        <taxon>Eukaryota</taxon>
        <taxon>Fungi</taxon>
        <taxon>Dikarya</taxon>
        <taxon>Ascomycota</taxon>
        <taxon>Pezizomycotina</taxon>
        <taxon>Eurotiomycetes</taxon>
        <taxon>Eurotiomycetidae</taxon>
        <taxon>Eurotiales</taxon>
        <taxon>Trichocomaceae</taxon>
        <taxon>Rasamsonia</taxon>
    </lineage>
</organism>
<keyword evidence="7 10" id="KW-0413">Isomerase</keyword>
<evidence type="ECO:0000256" key="9">
    <source>
        <dbReference type="ARBA" id="ARBA00025287"/>
    </source>
</evidence>
<dbReference type="GeneID" id="25314069"/>
<evidence type="ECO:0000256" key="3">
    <source>
        <dbReference type="ARBA" id="ARBA00004496"/>
    </source>
</evidence>
<evidence type="ECO:0000256" key="6">
    <source>
        <dbReference type="ARBA" id="ARBA00023110"/>
    </source>
</evidence>
<dbReference type="GO" id="GO:0005737">
    <property type="term" value="C:cytoplasm"/>
    <property type="evidence" value="ECO:0007669"/>
    <property type="project" value="UniProtKB-SubCell"/>
</dbReference>
<dbReference type="PANTHER" id="PTHR10012:SF3">
    <property type="entry name" value="SERINE_THREONINE-PROTEIN PHOSPHATASE 2A ACTIVATOR 1"/>
    <property type="match status" value="1"/>
</dbReference>
<feature type="compositionally biased region" description="Polar residues" evidence="11">
    <location>
        <begin position="441"/>
        <end position="452"/>
    </location>
</feature>
<dbReference type="InterPro" id="IPR043170">
    <property type="entry name" value="PTPA_C_lid"/>
</dbReference>
<proteinExistence type="inferred from homology"/>
<dbReference type="InterPro" id="IPR037218">
    <property type="entry name" value="PTPA_sf"/>
</dbReference>
<keyword evidence="13" id="KW-1185">Reference proteome</keyword>
<dbReference type="EC" id="5.2.1.8" evidence="10"/>
<keyword evidence="8" id="KW-0539">Nucleus</keyword>
<evidence type="ECO:0000256" key="1">
    <source>
        <dbReference type="ARBA" id="ARBA00000971"/>
    </source>
</evidence>
<evidence type="ECO:0000256" key="2">
    <source>
        <dbReference type="ARBA" id="ARBA00004123"/>
    </source>
</evidence>
<dbReference type="Pfam" id="PF03095">
    <property type="entry name" value="PTPA"/>
    <property type="match status" value="1"/>
</dbReference>
<evidence type="ECO:0000256" key="11">
    <source>
        <dbReference type="SAM" id="MobiDB-lite"/>
    </source>
</evidence>
<feature type="region of interest" description="Disordered" evidence="11">
    <location>
        <begin position="364"/>
        <end position="502"/>
    </location>
</feature>
<dbReference type="AlphaFoldDB" id="A0A0F4Z176"/>
<comment type="function">
    <text evidence="9">PPIases accelerate the folding of proteins. It catalyzes the cis-trans isomerization of proline imidic peptide bonds in oligopeptides. Acts as a regulatory subunit for PP2A-like phosphatases modulating their activity or substrate specificity, probably by inducing a conformational change in the catalytic subunit, a direct target of the PPIase. Can reactivate inactive phosphatase PP2A-phosphatase methylesterase complexes (PP2Ai) in presence of ATP and Mg(2+) by dissociating the inactive form from the complex.</text>
</comment>
<keyword evidence="6 10" id="KW-0697">Rotamase</keyword>